<dbReference type="InterPro" id="IPR035919">
    <property type="entry name" value="EAL_sf"/>
</dbReference>
<feature type="active site" evidence="1">
    <location>
        <position position="57"/>
    </location>
</feature>
<dbReference type="Pfam" id="PF03705">
    <property type="entry name" value="CheR_N"/>
    <property type="match status" value="1"/>
</dbReference>
<dbReference type="Pfam" id="PF01339">
    <property type="entry name" value="CheB_methylest"/>
    <property type="match status" value="1"/>
</dbReference>
<dbReference type="CDD" id="cd00130">
    <property type="entry name" value="PAS"/>
    <property type="match status" value="2"/>
</dbReference>
<dbReference type="eggNOG" id="COG1352">
    <property type="taxonomic scope" value="Bacteria"/>
</dbReference>
<dbReference type="EMBL" id="AP012342">
    <property type="protein sequence ID" value="BAM06713.1"/>
    <property type="molecule type" value="Genomic_DNA"/>
</dbReference>
<dbReference type="GO" id="GO:0006355">
    <property type="term" value="P:regulation of DNA-templated transcription"/>
    <property type="evidence" value="ECO:0007669"/>
    <property type="project" value="InterPro"/>
</dbReference>
<keyword evidence="2" id="KW-0175">Coiled coil</keyword>
<dbReference type="SUPFAM" id="SSF55785">
    <property type="entry name" value="PYP-like sensor domain (PAS domain)"/>
    <property type="match status" value="2"/>
</dbReference>
<dbReference type="SUPFAM" id="SSF47757">
    <property type="entry name" value="Chemotaxis receptor methyltransferase CheR, N-terminal domain"/>
    <property type="match status" value="1"/>
</dbReference>
<dbReference type="GO" id="GO:0000156">
    <property type="term" value="F:phosphorelay response regulator activity"/>
    <property type="evidence" value="ECO:0007669"/>
    <property type="project" value="InterPro"/>
</dbReference>
<feature type="coiled-coil region" evidence="2">
    <location>
        <begin position="673"/>
        <end position="760"/>
    </location>
</feature>
<evidence type="ECO:0000259" key="3">
    <source>
        <dbReference type="PROSITE" id="PS50112"/>
    </source>
</evidence>
<evidence type="ECO:0000259" key="6">
    <source>
        <dbReference type="PROSITE" id="PS50123"/>
    </source>
</evidence>
<sequence length="1711" mass="191893">MDKTTGLEPSGKGRPEGHNSLPVVVGVVASAGGLSAFAEFLKGVPPDSGLSFVFLQHLDPSHESALSEILQKGTSLRVLSIGSPVRPKPNQIYVIAPGTSLVIRNGVLSPSTLDEDQSHQQHLFDHFLESLASDQKDRAIGVILSGAGSDGADGLSAIKRNGGITFAQDDSAVFPSMPQSAISAGSVDFILPPFLIVQKILSLRQLDGVCRDGSFAIPSGEPSPDEGEDIKSVPDGYRRIVAFLQLRTGVDFFLYKSRPLLRRISRRMLLSNRKDLPDYADFLETDAGELEALFSDILLDVTSFFRNPAVFQKIADSVIPRFLAGRPGEMIRVWVVGCSSGQEAYSLSILLTEFFEKQALPAQFQIFATDLNEDLLRIARAGFYEDRLMDGVSFERRSRFFTREEGGYRVSGLIRDRIVFARHNILKDPPFSRMDLVSCRNLLIYLDTFIQNKVIRLFHYALSENGCLLLGLSESVGANSRLFLPEEKKLKIFWKKKIKGSVRIPVSPKSPGFDPIRKGNEGILDLLPAWKAEKEVARILIGEYAPPGVLVNDQLEIVHFFGSTTDFLSPPSGKPSLDLFSQLKRSLVPQIRVLLSKVRSEHQTAIRERVGLHRDDGDILLTLKVIPLKNLPSPYFLILFEKEGETEKGRTSRFHGPGSSTKPLVADQALSRIAFLESELLETQDYLDSLKEQHQSVIEELQATGEEVQSANEELQSTNEEIETSNAELESANEELSTINTELSERNAELLRVNNDLENLSVSINTAILVVSRDLLLRSFTPMAGKLFNLSVLNGAKVLERIGCEVDCPDMESFVLKVIREVQVSEREIRDHEGRVYLLRVRPYMTDDNRIDGAVLVFFDITTIKEHELEISRREYEIEMVFNAAPVGFSVLNSDFRIVMANQSFLKMFEYSSGEILGRSVFDLESGAFAKGNLQSFLHGSIAENKPIDSLKFTYVSEKKGVRTLLVSGNRLDPDDASPKRILLSVEDISEKNETMELDRLNTDLDALVLSGTTLEGIMDLLSERMESIYYPSCICISRRDDDHSIGFHCVRGKNSFLVASFLRKNAMQKDSVIEWESLFFHKERDHRRFLISEFPKTSSYRRLLAQHGVQEIHGFPFERESQGRSLKGVVLLGFERLDSLSGSSIDRICHTINRFLILVEHFGEQETLHLQNTALNLVPNGVLITDPDRKILWVNKAMSELSGYSDKELVGQTPRILHSGKQDKEFYQMMWETIRSGRIFEGRIVDRRKDGSFYTVETVIIPMMDSDGTITHYVGVQKDVRDSLTGLLNRTSLNDRLHMEIERNLRLKSSSIVFFLDIDGFKTINDTMGHEVGDRLLQEMGLRISSVIRTSDFVARWGGDEFVLVMTDVVDLATVAPFAEKLLSVISNPLEIDGTVIHVTASVGIAISPRDSASVGDILKKSDIAMFQAKAHGKNTWKIFDLAMESEIREQYERERALHEAITSGQFRLFFQPQINVLNDRIVGVEALVRWDHPTEGLVLPGRFIPLAERTGLIIPLGEWVLEEAFRTIERWMKAGFSRIRVGVNVSASQFWHPPFWENLERHFEANPELAFWLDLELTESVLLKDPAEAANLILKMRMLGVRMTLDDFGTGYSSLSYLSELSLDAIKIPQEFVIPMHDSLPKTNLVKTIVQMARILNLDLVGEGAETMEDVEMLSLFGCAVIQGFALSKPLPLADVESFICEKSGKVLP</sequence>
<dbReference type="HOGENOM" id="CLU_000892_3_0_0"/>
<feature type="domain" description="PAS" evidence="3">
    <location>
        <begin position="874"/>
        <end position="924"/>
    </location>
</feature>
<dbReference type="SUPFAM" id="SSF55073">
    <property type="entry name" value="Nucleotide cyclase"/>
    <property type="match status" value="1"/>
</dbReference>
<dbReference type="GO" id="GO:0016301">
    <property type="term" value="F:kinase activity"/>
    <property type="evidence" value="ECO:0007669"/>
    <property type="project" value="UniProtKB-KW"/>
</dbReference>
<dbReference type="InterPro" id="IPR000673">
    <property type="entry name" value="Sig_transdc_resp-reg_Me-estase"/>
</dbReference>
<dbReference type="SUPFAM" id="SSF53335">
    <property type="entry name" value="S-adenosyl-L-methionine-dependent methyltransferases"/>
    <property type="match status" value="1"/>
</dbReference>
<dbReference type="InterPro" id="IPR000780">
    <property type="entry name" value="CheR_MeTrfase"/>
</dbReference>
<dbReference type="Pfam" id="PF08448">
    <property type="entry name" value="PAS_4"/>
    <property type="match status" value="1"/>
</dbReference>
<dbReference type="RefSeq" id="WP_014449204.1">
    <property type="nucleotide sequence ID" value="NC_017094.1"/>
</dbReference>
<dbReference type="SMART" id="SM00052">
    <property type="entry name" value="EAL"/>
    <property type="match status" value="1"/>
</dbReference>
<dbReference type="PATRIC" id="fig|1162668.3.peg.1169"/>
<dbReference type="Gene3D" id="3.20.20.450">
    <property type="entry name" value="EAL domain"/>
    <property type="match status" value="1"/>
</dbReference>
<dbReference type="InterPro" id="IPR035909">
    <property type="entry name" value="CheB_C"/>
</dbReference>
<feature type="domain" description="PAC" evidence="4">
    <location>
        <begin position="823"/>
        <end position="873"/>
    </location>
</feature>
<dbReference type="InterPro" id="IPR000700">
    <property type="entry name" value="PAS-assoc_C"/>
</dbReference>
<dbReference type="InterPro" id="IPR029063">
    <property type="entry name" value="SAM-dependent_MTases_sf"/>
</dbReference>
<dbReference type="PROSITE" id="PS50887">
    <property type="entry name" value="GGDEF"/>
    <property type="match status" value="1"/>
</dbReference>
<evidence type="ECO:0000259" key="4">
    <source>
        <dbReference type="PROSITE" id="PS50113"/>
    </source>
</evidence>
<evidence type="ECO:0000259" key="8">
    <source>
        <dbReference type="PROSITE" id="PS50887"/>
    </source>
</evidence>
<dbReference type="GO" id="GO:0005737">
    <property type="term" value="C:cytoplasm"/>
    <property type="evidence" value="ECO:0007669"/>
    <property type="project" value="InterPro"/>
</dbReference>
<dbReference type="InterPro" id="IPR001610">
    <property type="entry name" value="PAC"/>
</dbReference>
<evidence type="ECO:0000313" key="10">
    <source>
        <dbReference type="Proteomes" id="UP000007382"/>
    </source>
</evidence>
<dbReference type="InterPro" id="IPR029787">
    <property type="entry name" value="Nucleotide_cyclase"/>
</dbReference>
<dbReference type="SMART" id="SM00091">
    <property type="entry name" value="PAS"/>
    <property type="match status" value="2"/>
</dbReference>
<dbReference type="SUPFAM" id="SSF52738">
    <property type="entry name" value="Methylesterase CheB, C-terminal domain"/>
    <property type="match status" value="1"/>
</dbReference>
<dbReference type="SMART" id="SM00086">
    <property type="entry name" value="PAC"/>
    <property type="match status" value="3"/>
</dbReference>
<dbReference type="OrthoDB" id="5287260at2"/>
<dbReference type="InterPro" id="IPR000160">
    <property type="entry name" value="GGDEF_dom"/>
</dbReference>
<dbReference type="PANTHER" id="PTHR44757">
    <property type="entry name" value="DIGUANYLATE CYCLASE DGCP"/>
    <property type="match status" value="1"/>
</dbReference>
<evidence type="ECO:0000256" key="2">
    <source>
        <dbReference type="SAM" id="Coils"/>
    </source>
</evidence>
<feature type="domain" description="EAL" evidence="7">
    <location>
        <begin position="1452"/>
        <end position="1706"/>
    </location>
</feature>
<protein>
    <submittedName>
        <fullName evidence="9">Putative signal transduction histidine kinase with CheB and CheR activity</fullName>
    </submittedName>
</protein>
<feature type="domain" description="PAC" evidence="4">
    <location>
        <begin position="1239"/>
        <end position="1293"/>
    </location>
</feature>
<dbReference type="GO" id="GO:0006935">
    <property type="term" value="P:chemotaxis"/>
    <property type="evidence" value="ECO:0007669"/>
    <property type="project" value="UniProtKB-UniRule"/>
</dbReference>
<dbReference type="Pfam" id="PF00989">
    <property type="entry name" value="PAS"/>
    <property type="match status" value="1"/>
</dbReference>
<evidence type="ECO:0000313" key="9">
    <source>
        <dbReference type="EMBL" id="BAM06713.1"/>
    </source>
</evidence>
<dbReference type="Pfam" id="PF13596">
    <property type="entry name" value="PAS_10"/>
    <property type="match status" value="1"/>
</dbReference>
<name>I0IN64_LEPFC</name>
<dbReference type="CDD" id="cd16434">
    <property type="entry name" value="CheB-CheR_fusion"/>
    <property type="match status" value="1"/>
</dbReference>
<keyword evidence="9" id="KW-0808">Transferase</keyword>
<dbReference type="Proteomes" id="UP000007382">
    <property type="component" value="Chromosome"/>
</dbReference>
<dbReference type="SMART" id="SM00138">
    <property type="entry name" value="MeTrc"/>
    <property type="match status" value="1"/>
</dbReference>
<feature type="domain" description="CheB-type methylesterase" evidence="5">
    <location>
        <begin position="24"/>
        <end position="207"/>
    </location>
</feature>
<dbReference type="InterPro" id="IPR035965">
    <property type="entry name" value="PAS-like_dom_sf"/>
</dbReference>
<dbReference type="Pfam" id="PF01739">
    <property type="entry name" value="CheR"/>
    <property type="match status" value="1"/>
</dbReference>
<dbReference type="Gene3D" id="3.30.450.20">
    <property type="entry name" value="PAS domain"/>
    <property type="match status" value="3"/>
</dbReference>
<evidence type="ECO:0000256" key="1">
    <source>
        <dbReference type="PROSITE-ProRule" id="PRU00050"/>
    </source>
</evidence>
<dbReference type="InterPro" id="IPR001633">
    <property type="entry name" value="EAL_dom"/>
</dbReference>
<dbReference type="PROSITE" id="PS50113">
    <property type="entry name" value="PAC"/>
    <property type="match status" value="2"/>
</dbReference>
<dbReference type="PRINTS" id="PR00996">
    <property type="entry name" value="CHERMTFRASE"/>
</dbReference>
<proteinExistence type="predicted"/>
<dbReference type="PROSITE" id="PS50112">
    <property type="entry name" value="PAS"/>
    <property type="match status" value="2"/>
</dbReference>
<feature type="domain" description="PAS" evidence="3">
    <location>
        <begin position="1175"/>
        <end position="1214"/>
    </location>
</feature>
<dbReference type="InterPro" id="IPR013656">
    <property type="entry name" value="PAS_4"/>
</dbReference>
<dbReference type="Gene3D" id="3.40.50.180">
    <property type="entry name" value="Methylesterase CheB, C-terminal domain"/>
    <property type="match status" value="1"/>
</dbReference>
<dbReference type="InterPro" id="IPR052155">
    <property type="entry name" value="Biofilm_reg_signaling"/>
</dbReference>
<dbReference type="SUPFAM" id="SSF141868">
    <property type="entry name" value="EAL domain-like"/>
    <property type="match status" value="1"/>
</dbReference>
<dbReference type="Pfam" id="PF00990">
    <property type="entry name" value="GGDEF"/>
    <property type="match status" value="1"/>
</dbReference>
<dbReference type="Gene3D" id="3.40.50.150">
    <property type="entry name" value="Vaccinia Virus protein VP39"/>
    <property type="match status" value="1"/>
</dbReference>
<gene>
    <name evidence="9" type="ordered locus">LFE_1010</name>
</gene>
<feature type="domain" description="GGDEF" evidence="8">
    <location>
        <begin position="1310"/>
        <end position="1443"/>
    </location>
</feature>
<dbReference type="Pfam" id="PF00563">
    <property type="entry name" value="EAL"/>
    <property type="match status" value="1"/>
</dbReference>
<dbReference type="InterPro" id="IPR000014">
    <property type="entry name" value="PAS"/>
</dbReference>
<dbReference type="PROSITE" id="PS50123">
    <property type="entry name" value="CHER"/>
    <property type="match status" value="1"/>
</dbReference>
<dbReference type="PANTHER" id="PTHR44757:SF2">
    <property type="entry name" value="BIOFILM ARCHITECTURE MAINTENANCE PROTEIN MBAA"/>
    <property type="match status" value="1"/>
</dbReference>
<dbReference type="NCBIfam" id="TIGR00254">
    <property type="entry name" value="GGDEF"/>
    <property type="match status" value="1"/>
</dbReference>
<dbReference type="PROSITE" id="PS50883">
    <property type="entry name" value="EAL"/>
    <property type="match status" value="1"/>
</dbReference>
<dbReference type="GO" id="GO:0008757">
    <property type="term" value="F:S-adenosylmethionine-dependent methyltransferase activity"/>
    <property type="evidence" value="ECO:0007669"/>
    <property type="project" value="InterPro"/>
</dbReference>
<dbReference type="InterPro" id="IPR022641">
    <property type="entry name" value="CheR_N"/>
</dbReference>
<organism evidence="9 10">
    <name type="scientific">Leptospirillum ferrooxidans (strain C2-3)</name>
    <dbReference type="NCBI Taxonomy" id="1162668"/>
    <lineage>
        <taxon>Bacteria</taxon>
        <taxon>Pseudomonadati</taxon>
        <taxon>Nitrospirota</taxon>
        <taxon>Nitrospiria</taxon>
        <taxon>Nitrospirales</taxon>
        <taxon>Nitrospiraceae</taxon>
        <taxon>Leptospirillum</taxon>
    </lineage>
</organism>
<dbReference type="STRING" id="1162668.LFE_1010"/>
<keyword evidence="9" id="KW-0418">Kinase</keyword>
<reference evidence="10" key="2">
    <citation type="submission" date="2012-03" db="EMBL/GenBank/DDBJ databases">
        <title>The complete genome sequence of the pioneer microbe on fresh volcanic deposit, Leptospirillum ferrooxidans strain C2-3.</title>
        <authorList>
            <person name="Fujimura R."/>
            <person name="Sato Y."/>
            <person name="Nishizawa T."/>
            <person name="Nanba K."/>
            <person name="Oshima K."/>
            <person name="Hattori M."/>
            <person name="Kamijo T."/>
            <person name="Ohta H."/>
        </authorList>
    </citation>
    <scope>NUCLEOTIDE SEQUENCE [LARGE SCALE GENOMIC DNA]</scope>
    <source>
        <strain evidence="10">C2-3</strain>
    </source>
</reference>
<dbReference type="eggNOG" id="COG5001">
    <property type="taxonomic scope" value="Bacteria"/>
</dbReference>
<keyword evidence="1" id="KW-0145">Chemotaxis</keyword>
<dbReference type="CDD" id="cd01949">
    <property type="entry name" value="GGDEF"/>
    <property type="match status" value="1"/>
</dbReference>
<keyword evidence="10" id="KW-1185">Reference proteome</keyword>
<keyword evidence="1" id="KW-0378">Hydrolase</keyword>
<dbReference type="KEGG" id="lfc:LFE_1010"/>
<dbReference type="Gene3D" id="3.30.70.270">
    <property type="match status" value="1"/>
</dbReference>
<evidence type="ECO:0000259" key="7">
    <source>
        <dbReference type="PROSITE" id="PS50883"/>
    </source>
</evidence>
<dbReference type="InterPro" id="IPR013767">
    <property type="entry name" value="PAS_fold"/>
</dbReference>
<dbReference type="InterPro" id="IPR043128">
    <property type="entry name" value="Rev_trsase/Diguanyl_cyclase"/>
</dbReference>
<dbReference type="NCBIfam" id="TIGR00229">
    <property type="entry name" value="sensory_box"/>
    <property type="match status" value="2"/>
</dbReference>
<dbReference type="CDD" id="cd01948">
    <property type="entry name" value="EAL"/>
    <property type="match status" value="1"/>
</dbReference>
<dbReference type="PROSITE" id="PS50122">
    <property type="entry name" value="CHEB"/>
    <property type="match status" value="1"/>
</dbReference>
<accession>I0IN64</accession>
<dbReference type="GO" id="GO:0008984">
    <property type="term" value="F:protein-glutamate methylesterase activity"/>
    <property type="evidence" value="ECO:0007669"/>
    <property type="project" value="InterPro"/>
</dbReference>
<dbReference type="SMART" id="SM00267">
    <property type="entry name" value="GGDEF"/>
    <property type="match status" value="1"/>
</dbReference>
<feature type="active site" evidence="1">
    <location>
        <position position="30"/>
    </location>
</feature>
<evidence type="ECO:0000259" key="5">
    <source>
        <dbReference type="PROSITE" id="PS50122"/>
    </source>
</evidence>
<dbReference type="InterPro" id="IPR022642">
    <property type="entry name" value="CheR_C"/>
</dbReference>
<feature type="domain" description="CheR-type methyltransferase" evidence="6">
    <location>
        <begin position="237"/>
        <end position="476"/>
    </location>
</feature>
<reference evidence="9 10" key="1">
    <citation type="journal article" date="2012" name="J. Bacteriol.">
        <title>Complete Genome Sequence of Leptospirillum ferrooxidans Strain C2-3, Isolated from a Fresh Volcanic Ash Deposit on the Island of Miyake, Japan.</title>
        <authorList>
            <person name="Fujimura R."/>
            <person name="Sato Y."/>
            <person name="Nishizawa T."/>
            <person name="Oshima K."/>
            <person name="Kim S.-W."/>
            <person name="Hattori M."/>
            <person name="Kamijo T."/>
            <person name="Ohta H."/>
        </authorList>
    </citation>
    <scope>NUCLEOTIDE SEQUENCE [LARGE SCALE GENOMIC DNA]</scope>
    <source>
        <strain evidence="9 10">C2-3</strain>
    </source>
</reference>
<feature type="active site" evidence="1">
    <location>
        <position position="150"/>
    </location>
</feature>